<name>C0BX61_9FIRM</name>
<dbReference type="NCBIfam" id="TIGR01093">
    <property type="entry name" value="aroD"/>
    <property type="match status" value="1"/>
</dbReference>
<accession>C0BX61</accession>
<dbReference type="InterPro" id="IPR001381">
    <property type="entry name" value="DHquinase_I"/>
</dbReference>
<sequence>MDPVTVRNIKIGEGRPKICVPIVETGKEEIAAQARALADLPLDMAEWRADWYTDAKDCGKAVETAAQLREALGDIPLLFTFRTAKEGGAARISEAEYVQLNTAVARSGYADLIDVEVCSFAGQARSIIREVQSAGVKAVASSHDFDKTPPKEELLGRLHYMKELGADIWKIAVMPNCGRDVLTLLDATLTVREEPDSRPVITMSMGSMGTVSRLAGEVFGSSVTFAAAGKASAPGQVNVDRMVQFLETLHV</sequence>
<dbReference type="STRING" id="553973.CLOHYLEM_04396"/>
<proteinExistence type="inferred from homology"/>
<comment type="caution">
    <text evidence="6">The sequence shown here is derived from an EMBL/GenBank/DDBJ whole genome shotgun (WGS) entry which is preliminary data.</text>
</comment>
<keyword evidence="7" id="KW-1185">Reference proteome</keyword>
<dbReference type="GO" id="GO:0008652">
    <property type="term" value="P:amino acid biosynthetic process"/>
    <property type="evidence" value="ECO:0007669"/>
    <property type="project" value="UniProtKB-KW"/>
</dbReference>
<dbReference type="PANTHER" id="PTHR43699">
    <property type="entry name" value="3-DEHYDROQUINATE DEHYDRATASE"/>
    <property type="match status" value="1"/>
</dbReference>
<evidence type="ECO:0000313" key="7">
    <source>
        <dbReference type="Proteomes" id="UP000004893"/>
    </source>
</evidence>
<feature type="binding site" evidence="5">
    <location>
        <begin position="46"/>
        <end position="48"/>
    </location>
    <ligand>
        <name>3-dehydroquinate</name>
        <dbReference type="ChEBI" id="CHEBI:32364"/>
    </ligand>
</feature>
<feature type="binding site" evidence="5">
    <location>
        <position position="82"/>
    </location>
    <ligand>
        <name>3-dehydroquinate</name>
        <dbReference type="ChEBI" id="CHEBI:32364"/>
    </ligand>
</feature>
<dbReference type="Proteomes" id="UP000004893">
    <property type="component" value="Unassembled WGS sequence"/>
</dbReference>
<dbReference type="InterPro" id="IPR013785">
    <property type="entry name" value="Aldolase_TIM"/>
</dbReference>
<dbReference type="SUPFAM" id="SSF51569">
    <property type="entry name" value="Aldolase"/>
    <property type="match status" value="1"/>
</dbReference>
<dbReference type="FunFam" id="3.20.20.70:FF:000047">
    <property type="entry name" value="3-dehydroquinate dehydratase"/>
    <property type="match status" value="1"/>
</dbReference>
<comment type="caution">
    <text evidence="5">Lacks conserved residue(s) required for the propagation of feature annotation.</text>
</comment>
<keyword evidence="5" id="KW-0028">Amino-acid biosynthesis</keyword>
<dbReference type="CDD" id="cd00502">
    <property type="entry name" value="DHQase_I"/>
    <property type="match status" value="1"/>
</dbReference>
<keyword evidence="2 5" id="KW-0057">Aromatic amino acid biosynthesis</keyword>
<feature type="binding site" evidence="5">
    <location>
        <position position="232"/>
    </location>
    <ligand>
        <name>3-dehydroquinate</name>
        <dbReference type="ChEBI" id="CHEBI:32364"/>
    </ligand>
</feature>
<keyword evidence="3 5" id="KW-0456">Lyase</keyword>
<comment type="pathway">
    <text evidence="5">Metabolic intermediate biosynthesis; chorismate biosynthesis; chorismate from D-erythrose 4-phosphate and phosphoenolpyruvate: step 3/7.</text>
</comment>
<dbReference type="HOGENOM" id="CLU_064444_0_0_9"/>
<comment type="similarity">
    <text evidence="5">Belongs to the type-I 3-dehydroquinase family.</text>
</comment>
<gene>
    <name evidence="5 6" type="primary">aroD</name>
    <name evidence="6" type="ORF">CLOHYLEM_04396</name>
</gene>
<evidence type="ECO:0000256" key="5">
    <source>
        <dbReference type="HAMAP-Rule" id="MF_00214"/>
    </source>
</evidence>
<dbReference type="GO" id="GO:0009073">
    <property type="term" value="P:aromatic amino acid family biosynthetic process"/>
    <property type="evidence" value="ECO:0007669"/>
    <property type="project" value="UniProtKB-KW"/>
</dbReference>
<dbReference type="RefSeq" id="WP_006441730.1">
    <property type="nucleotide sequence ID" value="NZ_CP036524.1"/>
</dbReference>
<dbReference type="Pfam" id="PF01487">
    <property type="entry name" value="DHquinase_I"/>
    <property type="match status" value="1"/>
</dbReference>
<dbReference type="EMBL" id="ABYI02000008">
    <property type="protein sequence ID" value="EEG75469.1"/>
    <property type="molecule type" value="Genomic_DNA"/>
</dbReference>
<dbReference type="PANTHER" id="PTHR43699:SF1">
    <property type="entry name" value="3-DEHYDROQUINATE DEHYDRATASE"/>
    <property type="match status" value="1"/>
</dbReference>
<dbReference type="EC" id="4.2.1.10" evidence="5"/>
<feature type="binding site" evidence="5">
    <location>
        <position position="213"/>
    </location>
    <ligand>
        <name>3-dehydroquinate</name>
        <dbReference type="ChEBI" id="CHEBI:32364"/>
    </ligand>
</feature>
<comment type="subunit">
    <text evidence="5">Homodimer.</text>
</comment>
<dbReference type="GO" id="GO:0046279">
    <property type="term" value="P:3,4-dihydroxybenzoate biosynthetic process"/>
    <property type="evidence" value="ECO:0007669"/>
    <property type="project" value="TreeGrafter"/>
</dbReference>
<dbReference type="Gene3D" id="3.20.20.70">
    <property type="entry name" value="Aldolase class I"/>
    <property type="match status" value="1"/>
</dbReference>
<evidence type="ECO:0000313" key="6">
    <source>
        <dbReference type="EMBL" id="EEG75469.1"/>
    </source>
</evidence>
<organism evidence="6 7">
    <name type="scientific">[Clostridium] hylemonae DSM 15053</name>
    <dbReference type="NCBI Taxonomy" id="553973"/>
    <lineage>
        <taxon>Bacteria</taxon>
        <taxon>Bacillati</taxon>
        <taxon>Bacillota</taxon>
        <taxon>Clostridia</taxon>
        <taxon>Lachnospirales</taxon>
        <taxon>Lachnospiraceae</taxon>
    </lineage>
</organism>
<dbReference type="AlphaFoldDB" id="C0BX61"/>
<feature type="binding site" evidence="5">
    <location>
        <position position="236"/>
    </location>
    <ligand>
        <name>3-dehydroquinate</name>
        <dbReference type="ChEBI" id="CHEBI:32364"/>
    </ligand>
</feature>
<dbReference type="GO" id="GO:0009423">
    <property type="term" value="P:chorismate biosynthetic process"/>
    <property type="evidence" value="ECO:0007669"/>
    <property type="project" value="UniProtKB-UniRule"/>
</dbReference>
<reference evidence="6" key="1">
    <citation type="submission" date="2009-02" db="EMBL/GenBank/DDBJ databases">
        <authorList>
            <person name="Fulton L."/>
            <person name="Clifton S."/>
            <person name="Fulton B."/>
            <person name="Xu J."/>
            <person name="Minx P."/>
            <person name="Pepin K.H."/>
            <person name="Johnson M."/>
            <person name="Bhonagiri V."/>
            <person name="Nash W.E."/>
            <person name="Mardis E.R."/>
            <person name="Wilson R.K."/>
        </authorList>
    </citation>
    <scope>NUCLEOTIDE SEQUENCE [LARGE SCALE GENOMIC DNA]</scope>
    <source>
        <strain evidence="6">DSM 15053</strain>
    </source>
</reference>
<dbReference type="HAMAP" id="MF_00214">
    <property type="entry name" value="AroD"/>
    <property type="match status" value="1"/>
</dbReference>
<dbReference type="eggNOG" id="COG0710">
    <property type="taxonomic scope" value="Bacteria"/>
</dbReference>
<feature type="active site" description="Proton donor/acceptor" evidence="5">
    <location>
        <position position="143"/>
    </location>
</feature>
<dbReference type="UniPathway" id="UPA00053">
    <property type="reaction ID" value="UER00086"/>
</dbReference>
<feature type="active site" description="Schiff-base intermediate with substrate" evidence="5">
    <location>
        <position position="170"/>
    </location>
</feature>
<evidence type="ECO:0000256" key="2">
    <source>
        <dbReference type="ARBA" id="ARBA00023141"/>
    </source>
</evidence>
<dbReference type="OrthoDB" id="9813659at2"/>
<evidence type="ECO:0000256" key="4">
    <source>
        <dbReference type="ARBA" id="ARBA00023270"/>
    </source>
</evidence>
<evidence type="ECO:0000256" key="1">
    <source>
        <dbReference type="ARBA" id="ARBA00001864"/>
    </source>
</evidence>
<comment type="function">
    <text evidence="5">Involved in the third step of the chorismate pathway, which leads to the biosynthesis of aromatic amino acids. Catalyzes the cis-dehydration of 3-dehydroquinate (DHQ) and introduces the first double bond of the aromatic ring to yield 3-dehydroshikimate.</text>
</comment>
<dbReference type="InterPro" id="IPR050146">
    <property type="entry name" value="Type-I_3-dehydroquinase"/>
</dbReference>
<protein>
    <recommendedName>
        <fullName evidence="5">3-dehydroquinate dehydratase</fullName>
        <shortName evidence="5">3-dehydroquinase</shortName>
        <ecNumber evidence="5">4.2.1.10</ecNumber>
    </recommendedName>
    <alternativeName>
        <fullName evidence="5">Type I DHQase</fullName>
    </alternativeName>
    <alternativeName>
        <fullName evidence="5">Type I dehydroquinase</fullName>
        <shortName evidence="5">DHQ1</shortName>
    </alternativeName>
</protein>
<comment type="catalytic activity">
    <reaction evidence="1 5">
        <text>3-dehydroquinate = 3-dehydroshikimate + H2O</text>
        <dbReference type="Rhea" id="RHEA:21096"/>
        <dbReference type="ChEBI" id="CHEBI:15377"/>
        <dbReference type="ChEBI" id="CHEBI:16630"/>
        <dbReference type="ChEBI" id="CHEBI:32364"/>
        <dbReference type="EC" id="4.2.1.10"/>
    </reaction>
</comment>
<evidence type="ECO:0000256" key="3">
    <source>
        <dbReference type="ARBA" id="ARBA00023239"/>
    </source>
</evidence>
<reference evidence="6" key="2">
    <citation type="submission" date="2013-06" db="EMBL/GenBank/DDBJ databases">
        <title>Draft genome sequence of Clostridium hylemonae (DSM 15053).</title>
        <authorList>
            <person name="Sudarsanam P."/>
            <person name="Ley R."/>
            <person name="Guruge J."/>
            <person name="Turnbaugh P.J."/>
            <person name="Mahowald M."/>
            <person name="Liep D."/>
            <person name="Gordon J."/>
        </authorList>
    </citation>
    <scope>NUCLEOTIDE SEQUENCE</scope>
    <source>
        <strain evidence="6">DSM 15053</strain>
    </source>
</reference>
<keyword evidence="4 5" id="KW-0704">Schiff base</keyword>
<dbReference type="GO" id="GO:0003855">
    <property type="term" value="F:3-dehydroquinate dehydratase activity"/>
    <property type="evidence" value="ECO:0007669"/>
    <property type="project" value="UniProtKB-UniRule"/>
</dbReference>